<dbReference type="GO" id="GO:0003700">
    <property type="term" value="F:DNA-binding transcription factor activity"/>
    <property type="evidence" value="ECO:0007669"/>
    <property type="project" value="TreeGrafter"/>
</dbReference>
<keyword evidence="1" id="KW-0238">DNA-binding</keyword>
<protein>
    <submittedName>
        <fullName evidence="2">Rrf2 family transcriptional regulator</fullName>
    </submittedName>
</protein>
<gene>
    <name evidence="2" type="ORF">EUB48_02665</name>
</gene>
<dbReference type="RefSeq" id="WP_142817497.1">
    <property type="nucleotide sequence ID" value="NZ_CP035503.1"/>
</dbReference>
<evidence type="ECO:0000313" key="3">
    <source>
        <dbReference type="Proteomes" id="UP000316798"/>
    </source>
</evidence>
<dbReference type="SUPFAM" id="SSF46785">
    <property type="entry name" value="Winged helix' DNA-binding domain"/>
    <property type="match status" value="1"/>
</dbReference>
<dbReference type="OrthoDB" id="9795923at2"/>
<sequence length="146" mass="16232">MRLTTFSDYSLRVLMYLALQDDRLATIQEIATAYDISESHLMKVVHQLARSGVVETVRGKGGGLRLALEPAQIRLGQVVRQAEGEGPIVECLSGEPARCRIAPVCRLPGVLVRAFNALYAELDRYTLEDLVSEPNEFKRVLALHPE</sequence>
<dbReference type="PROSITE" id="PS51197">
    <property type="entry name" value="HTH_RRF2_2"/>
    <property type="match status" value="1"/>
</dbReference>
<dbReference type="PANTHER" id="PTHR33221">
    <property type="entry name" value="WINGED HELIX-TURN-HELIX TRANSCRIPTIONAL REGULATOR, RRF2 FAMILY"/>
    <property type="match status" value="1"/>
</dbReference>
<reference evidence="2 3" key="1">
    <citation type="submission" date="2019-01" db="EMBL/GenBank/DDBJ databases">
        <title>Genomic insights into a novel species Rhodoferax sp.</title>
        <authorList>
            <person name="Jin L."/>
        </authorList>
    </citation>
    <scope>NUCLEOTIDE SEQUENCE [LARGE SCALE GENOMIC DNA]</scope>
    <source>
        <strain evidence="2 3">CHu59-6-5</strain>
    </source>
</reference>
<dbReference type="Gene3D" id="1.10.10.10">
    <property type="entry name" value="Winged helix-like DNA-binding domain superfamily/Winged helix DNA-binding domain"/>
    <property type="match status" value="1"/>
</dbReference>
<dbReference type="Proteomes" id="UP000316798">
    <property type="component" value="Chromosome"/>
</dbReference>
<dbReference type="KEGG" id="rhf:EUB48_02665"/>
<keyword evidence="3" id="KW-1185">Reference proteome</keyword>
<proteinExistence type="predicted"/>
<evidence type="ECO:0000313" key="2">
    <source>
        <dbReference type="EMBL" id="QDL36324.1"/>
    </source>
</evidence>
<organism evidence="2 3">
    <name type="scientific">Rhodoferax sediminis</name>
    <dbReference type="NCBI Taxonomy" id="2509614"/>
    <lineage>
        <taxon>Bacteria</taxon>
        <taxon>Pseudomonadati</taxon>
        <taxon>Pseudomonadota</taxon>
        <taxon>Betaproteobacteria</taxon>
        <taxon>Burkholderiales</taxon>
        <taxon>Comamonadaceae</taxon>
        <taxon>Rhodoferax</taxon>
    </lineage>
</organism>
<dbReference type="Pfam" id="PF02082">
    <property type="entry name" value="Rrf2"/>
    <property type="match status" value="1"/>
</dbReference>
<dbReference type="GO" id="GO:0005829">
    <property type="term" value="C:cytosol"/>
    <property type="evidence" value="ECO:0007669"/>
    <property type="project" value="TreeGrafter"/>
</dbReference>
<dbReference type="PANTHER" id="PTHR33221:SF4">
    <property type="entry name" value="HTH-TYPE TRANSCRIPTIONAL REPRESSOR NSRR"/>
    <property type="match status" value="1"/>
</dbReference>
<dbReference type="EMBL" id="CP035503">
    <property type="protein sequence ID" value="QDL36324.1"/>
    <property type="molecule type" value="Genomic_DNA"/>
</dbReference>
<dbReference type="InterPro" id="IPR000944">
    <property type="entry name" value="Tscrpt_reg_Rrf2"/>
</dbReference>
<dbReference type="InterPro" id="IPR036390">
    <property type="entry name" value="WH_DNA-bd_sf"/>
</dbReference>
<accession>A0A515D7C9</accession>
<dbReference type="NCBIfam" id="TIGR00738">
    <property type="entry name" value="rrf2_super"/>
    <property type="match status" value="1"/>
</dbReference>
<evidence type="ECO:0000256" key="1">
    <source>
        <dbReference type="ARBA" id="ARBA00023125"/>
    </source>
</evidence>
<dbReference type="GO" id="GO:0003677">
    <property type="term" value="F:DNA binding"/>
    <property type="evidence" value="ECO:0007669"/>
    <property type="project" value="UniProtKB-KW"/>
</dbReference>
<dbReference type="AlphaFoldDB" id="A0A515D7C9"/>
<dbReference type="InterPro" id="IPR036388">
    <property type="entry name" value="WH-like_DNA-bd_sf"/>
</dbReference>
<name>A0A515D7C9_9BURK</name>